<protein>
    <submittedName>
        <fullName evidence="2">Uncharacterized protein</fullName>
    </submittedName>
</protein>
<proteinExistence type="predicted"/>
<sequence>MKKLFKFMIVFIGSMIKEKIGKRVGKKIREIGKNDGEINLKIGGKEGKWRKKKGNGEKGGIKKNKNKKKWKKSKNKKKRKKNKNKKKKKKVKKFAKKGILFPELGKIASGQTERERVGGELEKKEWKRKQWRKFQSLVFIKKKKSFELFCLVVECLLTGSDRCGNWN</sequence>
<evidence type="ECO:0000313" key="3">
    <source>
        <dbReference type="Proteomes" id="UP000023152"/>
    </source>
</evidence>
<gene>
    <name evidence="2" type="ORF">RFI_38485</name>
</gene>
<evidence type="ECO:0000313" key="2">
    <source>
        <dbReference type="EMBL" id="ETN99002.1"/>
    </source>
</evidence>
<organism evidence="2 3">
    <name type="scientific">Reticulomyxa filosa</name>
    <dbReference type="NCBI Taxonomy" id="46433"/>
    <lineage>
        <taxon>Eukaryota</taxon>
        <taxon>Sar</taxon>
        <taxon>Rhizaria</taxon>
        <taxon>Retaria</taxon>
        <taxon>Foraminifera</taxon>
        <taxon>Monothalamids</taxon>
        <taxon>Reticulomyxidae</taxon>
        <taxon>Reticulomyxa</taxon>
    </lineage>
</organism>
<comment type="caution">
    <text evidence="2">The sequence shown here is derived from an EMBL/GenBank/DDBJ whole genome shotgun (WGS) entry which is preliminary data.</text>
</comment>
<dbReference type="EMBL" id="ASPP01045188">
    <property type="protein sequence ID" value="ETN99002.1"/>
    <property type="molecule type" value="Genomic_DNA"/>
</dbReference>
<evidence type="ECO:0000256" key="1">
    <source>
        <dbReference type="SAM" id="MobiDB-lite"/>
    </source>
</evidence>
<dbReference type="AlphaFoldDB" id="X6LAF8"/>
<name>X6LAF8_RETFI</name>
<feature type="compositionally biased region" description="Basic residues" evidence="1">
    <location>
        <begin position="61"/>
        <end position="92"/>
    </location>
</feature>
<dbReference type="Proteomes" id="UP000023152">
    <property type="component" value="Unassembled WGS sequence"/>
</dbReference>
<feature type="region of interest" description="Disordered" evidence="1">
    <location>
        <begin position="42"/>
        <end position="92"/>
    </location>
</feature>
<accession>X6LAF8</accession>
<reference evidence="2 3" key="1">
    <citation type="journal article" date="2013" name="Curr. Biol.">
        <title>The Genome of the Foraminiferan Reticulomyxa filosa.</title>
        <authorList>
            <person name="Glockner G."/>
            <person name="Hulsmann N."/>
            <person name="Schleicher M."/>
            <person name="Noegel A.A."/>
            <person name="Eichinger L."/>
            <person name="Gallinger C."/>
            <person name="Pawlowski J."/>
            <person name="Sierra R."/>
            <person name="Euteneuer U."/>
            <person name="Pillet L."/>
            <person name="Moustafa A."/>
            <person name="Platzer M."/>
            <person name="Groth M."/>
            <person name="Szafranski K."/>
            <person name="Schliwa M."/>
        </authorList>
    </citation>
    <scope>NUCLEOTIDE SEQUENCE [LARGE SCALE GENOMIC DNA]</scope>
</reference>
<keyword evidence="3" id="KW-1185">Reference proteome</keyword>